<reference evidence="12" key="1">
    <citation type="submission" date="2015-06" db="EMBL/GenBank/DDBJ databases">
        <authorList>
            <person name="Hoefler B.C."/>
            <person name="Straight P.D."/>
        </authorList>
    </citation>
    <scope>NUCLEOTIDE SEQUENCE</scope>
</reference>
<gene>
    <name evidence="12" type="primary">BTAF1_1</name>
    <name evidence="12" type="ORF">c0_g1_i2</name>
</gene>
<feature type="region of interest" description="Disordered" evidence="9">
    <location>
        <begin position="98"/>
        <end position="133"/>
    </location>
</feature>
<dbReference type="PANTHER" id="PTHR36498">
    <property type="entry name" value="TATA-BINDING PROTEIN-ASSOCIATED FACTOR 172"/>
    <property type="match status" value="1"/>
</dbReference>
<dbReference type="GO" id="GO:0016887">
    <property type="term" value="F:ATP hydrolysis activity"/>
    <property type="evidence" value="ECO:0007669"/>
    <property type="project" value="InterPro"/>
</dbReference>
<evidence type="ECO:0000259" key="11">
    <source>
        <dbReference type="PROSITE" id="PS51194"/>
    </source>
</evidence>
<feature type="compositionally biased region" description="Polar residues" evidence="9">
    <location>
        <begin position="301"/>
        <end position="311"/>
    </location>
</feature>
<keyword evidence="7" id="KW-0238">DNA-binding</keyword>
<dbReference type="SUPFAM" id="SSF48371">
    <property type="entry name" value="ARM repeat"/>
    <property type="match status" value="1"/>
</dbReference>
<dbReference type="PROSITE" id="PS51192">
    <property type="entry name" value="HELICASE_ATP_BIND_1"/>
    <property type="match status" value="1"/>
</dbReference>
<dbReference type="PANTHER" id="PTHR36498:SF1">
    <property type="entry name" value="TATA-BINDING PROTEIN-ASSOCIATED FACTOR 172"/>
    <property type="match status" value="1"/>
</dbReference>
<dbReference type="SUPFAM" id="SSF52540">
    <property type="entry name" value="P-loop containing nucleoside triphosphate hydrolases"/>
    <property type="match status" value="2"/>
</dbReference>
<feature type="compositionally biased region" description="Low complexity" evidence="9">
    <location>
        <begin position="286"/>
        <end position="300"/>
    </location>
</feature>
<dbReference type="FunFam" id="3.40.50.300:FF:000428">
    <property type="entry name" value="TATA-binding protein-associated factor 172"/>
    <property type="match status" value="1"/>
</dbReference>
<dbReference type="GO" id="GO:0005634">
    <property type="term" value="C:nucleus"/>
    <property type="evidence" value="ECO:0007669"/>
    <property type="project" value="UniProtKB-SubCell"/>
</dbReference>
<dbReference type="OrthoDB" id="10252227at2759"/>
<evidence type="ECO:0000313" key="12">
    <source>
        <dbReference type="EMBL" id="JAI33902.1"/>
    </source>
</evidence>
<organism evidence="12">
    <name type="scientific">Bactrocera latifrons</name>
    <name type="common">Malaysian fruit fly</name>
    <name type="synonym">Chaetodacus latifrons</name>
    <dbReference type="NCBI Taxonomy" id="174628"/>
    <lineage>
        <taxon>Eukaryota</taxon>
        <taxon>Metazoa</taxon>
        <taxon>Ecdysozoa</taxon>
        <taxon>Arthropoda</taxon>
        <taxon>Hexapoda</taxon>
        <taxon>Insecta</taxon>
        <taxon>Pterygota</taxon>
        <taxon>Neoptera</taxon>
        <taxon>Endopterygota</taxon>
        <taxon>Diptera</taxon>
        <taxon>Brachycera</taxon>
        <taxon>Muscomorpha</taxon>
        <taxon>Tephritoidea</taxon>
        <taxon>Tephritidae</taxon>
        <taxon>Bactrocera</taxon>
        <taxon>Bactrocera</taxon>
    </lineage>
</organism>
<dbReference type="FunFam" id="3.40.50.10810:FF:000009">
    <property type="entry name" value="B-TFIID TATA-box-binding protein-associated factor 1"/>
    <property type="match status" value="1"/>
</dbReference>
<dbReference type="InterPro" id="IPR049730">
    <property type="entry name" value="SNF2/RAD54-like_C"/>
</dbReference>
<dbReference type="InterPro" id="IPR044972">
    <property type="entry name" value="Mot1"/>
</dbReference>
<evidence type="ECO:0000256" key="5">
    <source>
        <dbReference type="ARBA" id="ARBA00022806"/>
    </source>
</evidence>
<keyword evidence="4" id="KW-0378">Hydrolase</keyword>
<dbReference type="InterPro" id="IPR000330">
    <property type="entry name" value="SNF2_N"/>
</dbReference>
<keyword evidence="2" id="KW-0677">Repeat</keyword>
<dbReference type="GO" id="GO:0017025">
    <property type="term" value="F:TBP-class protein binding"/>
    <property type="evidence" value="ECO:0007669"/>
    <property type="project" value="InterPro"/>
</dbReference>
<sequence>MTSRLDRLFILLESGSSAVTRRAAAKQIGEVQKLYPHELHALLNRLIGYLHSTSWDTRIAASQAVEAILQNVPAWKPELYATIKREVIKKEKDIDDESAIGSTTGGGEDDSCQSVATTATTSSEQSSSRDAQQRERLLSFAEFDLEQILHKGARLIGSEGMEFDLNESDVTKSTNEGAANANATASERLSRQRALLNEKLGLTQASKLGVNLMDMITDEDVMPSNNGSSYNANEEKVPVEDILNIKPNSHLIPSNGQQLSCREMNRAKRKARQNISITTSGGCANSSVNSLSRSNSSTSSGLGTCKNSCSVSDEPEHKKMKADSLQRQEVFYTLNDPVPDATGMWVDAVSWPLENFCARLYVDLFNPRWEVRHGAATALRELINNHSNGAGKAIGMSREEIQQHHNLWMEDAALRLLCVLCLDRFGDFVSDQVVAPVRETCAQVLGTIVKDMHAEQVHQIVQLLMKLLKQNEWEVRHGGLLGLKYVFVVREDLLPIYVPQTISNILLALFDVVDDVGAVAASTLIPIATWLPKLLNPVQVSSIVKMLWDLLLDQDELTSACNSFMGLLAAILCLPNAGSWIQMEPMSTLIPRLWPFLSHSTSSVRKSTLLTLQTLTANNLSKEKLEATAIVVPTTSSASINNGNGVIMSNKGSSSDETATIAINFDSKKLNLNLGVIDWQWKLLQDALRFIYERILVEHQPDIQEMSCKVWNNLLFNADLGALLHAACPIVSSWICLAMQPARLAFDSSILIHTTAAPQSLPAMSADGHSPATSRRRTQRVTDDLGADSTPTTQRYFLGGSEGTPLEVRERNVIRARVLAARVLGALSKYLVQPAPGVAYTPNMESPMDCYTKVLLGHLNSRSAVQRIVCGLIIAFWAQLDQSMHMAAPKLAEKLLTCVMEYVYYDEVAISFTRLHQEAHDLIATLKQYKIVINDFNNARVLTLEQIEAIATTLTEGLHQYALKPKLLETLEERRRGLQNSFAQTTAEQCAYNISAQAALAAAIVGMQCLPEKLNPIVKPLMESIKREECELLQNLSAEFLVQLMHQVCDRNPSPNSKILTNLCTLLRSDPQFTPKIILSPLTLKQTPLPESAAVTNNCVYYGILTLSLQQNNIQIGGTGNRGVAASAPRGPGRPPLNETLATTEIGTNAVNAVEVKQNRIQRMGASCAISKICLGFKMNIFSKIPVFQHILFTKIEQFINNYPNMELLSNVPLDLAQTNDIITSLQLIEIAAPHFLHFASDASAKDEVLKRLFSLLPHFTVLITHPLKAVRHMVARCIAALAAADLVRTMHFVLDVLLGMLVNIENVIQRQGAIEAIERVVDKLQLCIVPYTVLLVVPLLGCMSDPDESVRLLSTHCFATLIQLMPLDSRSKCIKNEIPSAELQQRKIRDREFLDYLFTPKSIPDYKVPVTISVELRSYQQAGVNWLWFLNKYNLHGILCDDMGLGKTLQTICILAGDHYQRHVDKATSLPSLVICPPTLTGHWVYEVEKFIQKSNILRPLHYVGLPIGREKLRCQIGACNLVVASYDTIRKDIDFFNTIHWNYCVLDEGHIIKNGKTKSSKAIKMLKAKHRLILSGTPIQNNVLELWSLFDFLMPGFLGTEKQFIARYSRPILASRDSKSSSKEQEAGVLAMEALHRQVLPFLLRRVKEDVLTDLPPKITQDLLCELSPLQERLYEDFSRTHLNSHWKDCLQSMGDSDSISKKAHIFHDLRYLQNVCNHPKLVLTPKHSEYGKITLELQKQQSSLDDIEHSAKLPALKQLLLDCGIGVQTESVSQHRALIFCQLKAMLNIVENDLLRKHLPSVTYLRLDGSVPASLRQQIVNNFNTDPSIDVLLLTTQVGGLGLNLTGADTVIFVEHDWNPMKDLQAMDRAHRIGQKKVVNVYRLITEKTLEEKIMGLQKFKILTANTVVSSENASLETMGTGQLFDLFNANVNDKTGSSGAPMSNTSAGGQMSMNAIIESLPELWSEQQYDEEYDVSNFVQGLKK</sequence>
<dbReference type="CDD" id="cd18793">
    <property type="entry name" value="SF2_C_SNF"/>
    <property type="match status" value="1"/>
</dbReference>
<protein>
    <submittedName>
        <fullName evidence="12">TATA-binding protein-associated factor 172</fullName>
    </submittedName>
</protein>
<evidence type="ECO:0000256" key="6">
    <source>
        <dbReference type="ARBA" id="ARBA00022840"/>
    </source>
</evidence>
<name>A0A0K8V4N8_BACLA</name>
<keyword evidence="8" id="KW-0539">Nucleus</keyword>
<dbReference type="InterPro" id="IPR011989">
    <property type="entry name" value="ARM-like"/>
</dbReference>
<dbReference type="EMBL" id="GDHF01018412">
    <property type="protein sequence ID" value="JAI33902.1"/>
    <property type="molecule type" value="Transcribed_RNA"/>
</dbReference>
<dbReference type="GO" id="GO:0005524">
    <property type="term" value="F:ATP binding"/>
    <property type="evidence" value="ECO:0007669"/>
    <property type="project" value="UniProtKB-KW"/>
</dbReference>
<dbReference type="InterPro" id="IPR027417">
    <property type="entry name" value="P-loop_NTPase"/>
</dbReference>
<dbReference type="InterPro" id="IPR044078">
    <property type="entry name" value="Mot1_ATP-bd"/>
</dbReference>
<dbReference type="PROSITE" id="PS51194">
    <property type="entry name" value="HELICASE_CTER"/>
    <property type="match status" value="1"/>
</dbReference>
<dbReference type="Gene3D" id="3.40.50.10810">
    <property type="entry name" value="Tandem AAA-ATPase domain"/>
    <property type="match status" value="1"/>
</dbReference>
<dbReference type="GO" id="GO:0004386">
    <property type="term" value="F:helicase activity"/>
    <property type="evidence" value="ECO:0007669"/>
    <property type="project" value="UniProtKB-KW"/>
</dbReference>
<dbReference type="InterPro" id="IPR016024">
    <property type="entry name" value="ARM-type_fold"/>
</dbReference>
<accession>A0A0K8V4N8</accession>
<dbReference type="CDD" id="cd17999">
    <property type="entry name" value="DEXHc_Mot1"/>
    <property type="match status" value="1"/>
</dbReference>
<feature type="domain" description="Helicase C-terminal" evidence="11">
    <location>
        <begin position="1758"/>
        <end position="1918"/>
    </location>
</feature>
<dbReference type="InterPro" id="IPR038718">
    <property type="entry name" value="SNF2-like_sf"/>
</dbReference>
<dbReference type="InterPro" id="IPR001650">
    <property type="entry name" value="Helicase_C-like"/>
</dbReference>
<keyword evidence="3" id="KW-0547">Nucleotide-binding</keyword>
<comment type="subcellular location">
    <subcellularLocation>
        <location evidence="1">Nucleus</location>
    </subcellularLocation>
</comment>
<dbReference type="GO" id="GO:0003677">
    <property type="term" value="F:DNA binding"/>
    <property type="evidence" value="ECO:0007669"/>
    <property type="project" value="UniProtKB-KW"/>
</dbReference>
<evidence type="ECO:0000256" key="3">
    <source>
        <dbReference type="ARBA" id="ARBA00022741"/>
    </source>
</evidence>
<dbReference type="Pfam" id="PF00176">
    <property type="entry name" value="SNF2-rel_dom"/>
    <property type="match status" value="1"/>
</dbReference>
<evidence type="ECO:0000259" key="10">
    <source>
        <dbReference type="PROSITE" id="PS51192"/>
    </source>
</evidence>
<evidence type="ECO:0000256" key="2">
    <source>
        <dbReference type="ARBA" id="ARBA00022737"/>
    </source>
</evidence>
<feature type="region of interest" description="Disordered" evidence="9">
    <location>
        <begin position="762"/>
        <end position="786"/>
    </location>
</feature>
<evidence type="ECO:0000256" key="1">
    <source>
        <dbReference type="ARBA" id="ARBA00004123"/>
    </source>
</evidence>
<feature type="compositionally biased region" description="Low complexity" evidence="9">
    <location>
        <begin position="112"/>
        <end position="130"/>
    </location>
</feature>
<dbReference type="Pfam" id="PF00271">
    <property type="entry name" value="Helicase_C"/>
    <property type="match status" value="1"/>
</dbReference>
<feature type="region of interest" description="Disordered" evidence="9">
    <location>
        <begin position="286"/>
        <end position="314"/>
    </location>
</feature>
<evidence type="ECO:0000256" key="7">
    <source>
        <dbReference type="ARBA" id="ARBA00023125"/>
    </source>
</evidence>
<keyword evidence="5" id="KW-0347">Helicase</keyword>
<keyword evidence="6" id="KW-0067">ATP-binding</keyword>
<dbReference type="SMART" id="SM00487">
    <property type="entry name" value="DEXDc"/>
    <property type="match status" value="1"/>
</dbReference>
<dbReference type="SMART" id="SM00490">
    <property type="entry name" value="HELICc"/>
    <property type="match status" value="1"/>
</dbReference>
<evidence type="ECO:0000256" key="9">
    <source>
        <dbReference type="SAM" id="MobiDB-lite"/>
    </source>
</evidence>
<dbReference type="InterPro" id="IPR014001">
    <property type="entry name" value="Helicase_ATP-bd"/>
</dbReference>
<dbReference type="Gene3D" id="1.25.10.10">
    <property type="entry name" value="Leucine-rich Repeat Variant"/>
    <property type="match status" value="2"/>
</dbReference>
<feature type="domain" description="Helicase ATP-binding" evidence="10">
    <location>
        <begin position="1429"/>
        <end position="1598"/>
    </location>
</feature>
<dbReference type="InterPro" id="IPR022707">
    <property type="entry name" value="Mot1_central_dom"/>
</dbReference>
<dbReference type="Pfam" id="PF12054">
    <property type="entry name" value="DUF3535"/>
    <property type="match status" value="1"/>
</dbReference>
<proteinExistence type="predicted"/>
<evidence type="ECO:0000256" key="4">
    <source>
        <dbReference type="ARBA" id="ARBA00022801"/>
    </source>
</evidence>
<evidence type="ECO:0000256" key="8">
    <source>
        <dbReference type="ARBA" id="ARBA00023242"/>
    </source>
</evidence>
<dbReference type="Gene3D" id="3.40.50.300">
    <property type="entry name" value="P-loop containing nucleotide triphosphate hydrolases"/>
    <property type="match status" value="1"/>
</dbReference>